<keyword evidence="1" id="KW-0732">Signal</keyword>
<dbReference type="OrthoDB" id="8447814at2"/>
<evidence type="ECO:0000313" key="2">
    <source>
        <dbReference type="EMBL" id="SFK71721.1"/>
    </source>
</evidence>
<keyword evidence="3" id="KW-1185">Reference proteome</keyword>
<dbReference type="AlphaFoldDB" id="A0A1I4BUW2"/>
<reference evidence="2 3" key="1">
    <citation type="submission" date="2016-10" db="EMBL/GenBank/DDBJ databases">
        <authorList>
            <person name="de Groot N.N."/>
        </authorList>
    </citation>
    <scope>NUCLEOTIDE SEQUENCE [LARGE SCALE GENOMIC DNA]</scope>
    <source>
        <strain evidence="2 3">NE2</strain>
    </source>
</reference>
<dbReference type="EMBL" id="FOSN01000016">
    <property type="protein sequence ID" value="SFK71721.1"/>
    <property type="molecule type" value="Genomic_DNA"/>
</dbReference>
<proteinExistence type="predicted"/>
<feature type="signal peptide" evidence="1">
    <location>
        <begin position="1"/>
        <end position="29"/>
    </location>
</feature>
<protein>
    <submittedName>
        <fullName evidence="2">Uncharacterized protein</fullName>
    </submittedName>
</protein>
<accession>A0A1I4BUW2</accession>
<dbReference type="RefSeq" id="WP_091685343.1">
    <property type="nucleotide sequence ID" value="NZ_FOSN01000016.1"/>
</dbReference>
<gene>
    <name evidence="2" type="ORF">SAMN05444581_11658</name>
</gene>
<organism evidence="2 3">
    <name type="scientific">Methylocapsa palsarum</name>
    <dbReference type="NCBI Taxonomy" id="1612308"/>
    <lineage>
        <taxon>Bacteria</taxon>
        <taxon>Pseudomonadati</taxon>
        <taxon>Pseudomonadota</taxon>
        <taxon>Alphaproteobacteria</taxon>
        <taxon>Hyphomicrobiales</taxon>
        <taxon>Beijerinckiaceae</taxon>
        <taxon>Methylocapsa</taxon>
    </lineage>
</organism>
<feature type="chain" id="PRO_5011693430" evidence="1">
    <location>
        <begin position="30"/>
        <end position="203"/>
    </location>
</feature>
<evidence type="ECO:0000313" key="3">
    <source>
        <dbReference type="Proteomes" id="UP000198755"/>
    </source>
</evidence>
<evidence type="ECO:0000256" key="1">
    <source>
        <dbReference type="SAM" id="SignalP"/>
    </source>
</evidence>
<sequence>MEMKRLTFLSIPLVVAASIVTFTSSQSIAAPVGISYRQIGLCKSYETAKETVHAPADQAFAIFKIEQIDNSSSSKFFYFDPAMFYVDQSTPAQKAGKVLESNRRLAAMDLRSEPKGASKPTEGQVAKGGKIEVNSFAVTLVDTRNPSGGPEAKQYDLALLYDDWSPEWQAYREGFVSSIVMTKTNPAGTNWSVTDACPPAELN</sequence>
<name>A0A1I4BUW2_9HYPH</name>
<dbReference type="Proteomes" id="UP000198755">
    <property type="component" value="Unassembled WGS sequence"/>
</dbReference>